<dbReference type="EMBL" id="JAPWTK010000002">
    <property type="protein sequence ID" value="KAJ8962792.1"/>
    <property type="molecule type" value="Genomic_DNA"/>
</dbReference>
<name>A0AAV8ZH60_9CUCU</name>
<dbReference type="Pfam" id="PF14969">
    <property type="entry name" value="DUF4508"/>
    <property type="match status" value="1"/>
</dbReference>
<evidence type="ECO:0000256" key="1">
    <source>
        <dbReference type="SAM" id="SignalP"/>
    </source>
</evidence>
<dbReference type="Proteomes" id="UP001162162">
    <property type="component" value="Unassembled WGS sequence"/>
</dbReference>
<organism evidence="2 3">
    <name type="scientific">Aromia moschata</name>
    <dbReference type="NCBI Taxonomy" id="1265417"/>
    <lineage>
        <taxon>Eukaryota</taxon>
        <taxon>Metazoa</taxon>
        <taxon>Ecdysozoa</taxon>
        <taxon>Arthropoda</taxon>
        <taxon>Hexapoda</taxon>
        <taxon>Insecta</taxon>
        <taxon>Pterygota</taxon>
        <taxon>Neoptera</taxon>
        <taxon>Endopterygota</taxon>
        <taxon>Coleoptera</taxon>
        <taxon>Polyphaga</taxon>
        <taxon>Cucujiformia</taxon>
        <taxon>Chrysomeloidea</taxon>
        <taxon>Cerambycidae</taxon>
        <taxon>Cerambycinae</taxon>
        <taxon>Callichromatini</taxon>
        <taxon>Aromia</taxon>
    </lineage>
</organism>
<dbReference type="InterPro" id="IPR028019">
    <property type="entry name" value="DUF4508"/>
</dbReference>
<gene>
    <name evidence="2" type="ORF">NQ318_001191</name>
</gene>
<dbReference type="AlphaFoldDB" id="A0AAV8ZH60"/>
<keyword evidence="1" id="KW-0732">Signal</keyword>
<protein>
    <submittedName>
        <fullName evidence="2">Uncharacterized protein</fullName>
    </submittedName>
</protein>
<sequence length="122" mass="14661">MIVIRLCASLVLVTDLEDCLNINKRMTMLSTEAQVRYLVQWFQEWSELQRSDFLPIMAEKYANKAYVNGIINSISNVDCRDKPMSLFECRIKLFKEWFVQWNAEQKRKFSFKNYRNRCSLCR</sequence>
<reference evidence="2" key="1">
    <citation type="journal article" date="2023" name="Insect Mol. Biol.">
        <title>Genome sequencing provides insights into the evolution of gene families encoding plant cell wall-degrading enzymes in longhorned beetles.</title>
        <authorList>
            <person name="Shin N.R."/>
            <person name="Okamura Y."/>
            <person name="Kirsch R."/>
            <person name="Pauchet Y."/>
        </authorList>
    </citation>
    <scope>NUCLEOTIDE SEQUENCE</scope>
    <source>
        <strain evidence="2">AMC_N1</strain>
    </source>
</reference>
<accession>A0AAV8ZH60</accession>
<feature type="signal peptide" evidence="1">
    <location>
        <begin position="1"/>
        <end position="16"/>
    </location>
</feature>
<dbReference type="PANTHER" id="PTHR16260:SF3">
    <property type="entry name" value="CHROMOSOME 14 OPEN READING FRAME 119-LIKE-RELATED"/>
    <property type="match status" value="1"/>
</dbReference>
<keyword evidence="3" id="KW-1185">Reference proteome</keyword>
<comment type="caution">
    <text evidence="2">The sequence shown here is derived from an EMBL/GenBank/DDBJ whole genome shotgun (WGS) entry which is preliminary data.</text>
</comment>
<feature type="chain" id="PRO_5043787706" evidence="1">
    <location>
        <begin position="17"/>
        <end position="122"/>
    </location>
</feature>
<proteinExistence type="predicted"/>
<evidence type="ECO:0000313" key="2">
    <source>
        <dbReference type="EMBL" id="KAJ8962792.1"/>
    </source>
</evidence>
<dbReference type="PANTHER" id="PTHR16260">
    <property type="entry name" value="SIMILAR TO 1700123O20RIK PROTEIN"/>
    <property type="match status" value="1"/>
</dbReference>
<evidence type="ECO:0000313" key="3">
    <source>
        <dbReference type="Proteomes" id="UP001162162"/>
    </source>
</evidence>